<keyword evidence="2" id="KW-1185">Reference proteome</keyword>
<evidence type="ECO:0008006" key="3">
    <source>
        <dbReference type="Google" id="ProtNLM"/>
    </source>
</evidence>
<name>A0ABY3RUJ5_9MICO</name>
<dbReference type="RefSeq" id="WP_231820218.1">
    <property type="nucleotide sequence ID" value="NZ_CP082781.1"/>
</dbReference>
<dbReference type="Proteomes" id="UP001199642">
    <property type="component" value="Chromosome"/>
</dbReference>
<sequence>MAKADDWELGELLSLRDEVEDAISRAVVGLKAQGHSWQYIGDALGITRQAAQQRYADRMSA</sequence>
<evidence type="ECO:0000313" key="1">
    <source>
        <dbReference type="EMBL" id="UGS26581.1"/>
    </source>
</evidence>
<protein>
    <recommendedName>
        <fullName evidence="3">AsnC family protein</fullName>
    </recommendedName>
</protein>
<accession>A0ABY3RUJ5</accession>
<dbReference type="EMBL" id="CP082781">
    <property type="protein sequence ID" value="UGS26581.1"/>
    <property type="molecule type" value="Genomic_DNA"/>
</dbReference>
<evidence type="ECO:0000313" key="2">
    <source>
        <dbReference type="Proteomes" id="UP001199642"/>
    </source>
</evidence>
<gene>
    <name evidence="1" type="ORF">K8F61_18525</name>
</gene>
<proteinExistence type="predicted"/>
<organism evidence="1 2">
    <name type="scientific">Microbacterium resistens</name>
    <dbReference type="NCBI Taxonomy" id="156977"/>
    <lineage>
        <taxon>Bacteria</taxon>
        <taxon>Bacillati</taxon>
        <taxon>Actinomycetota</taxon>
        <taxon>Actinomycetes</taxon>
        <taxon>Micrococcales</taxon>
        <taxon>Microbacteriaceae</taxon>
        <taxon>Microbacterium</taxon>
    </lineage>
</organism>
<reference evidence="1 2" key="1">
    <citation type="submission" date="2023-01" db="EMBL/GenBank/DDBJ databases">
        <title>Characterization of estradiol degrading bacteria Microbacterium sp. MZT7 and reveal degrading genes through genome analysis.</title>
        <authorList>
            <person name="Hao P."/>
            <person name="Gao Y."/>
        </authorList>
    </citation>
    <scope>NUCLEOTIDE SEQUENCE [LARGE SCALE GENOMIC DNA]</scope>
    <source>
        <strain evidence="1 2">MZT7</strain>
    </source>
</reference>